<accession>A0ABU1EMT1</accession>
<protein>
    <submittedName>
        <fullName evidence="2">Uncharacterized protein</fullName>
    </submittedName>
</protein>
<name>A0ABU1EMT1_9FLAO</name>
<dbReference type="PROSITE" id="PS51257">
    <property type="entry name" value="PROKAR_LIPOPROTEIN"/>
    <property type="match status" value="1"/>
</dbReference>
<sequence length="81" mass="8817">MKKTVILLMAAIFSLSIYSCRETTQEKTEEAAEAIGEDIEAGAKEAGEKIKKGAEKVEQEIDEEIHETDDVNGEEATDDAA</sequence>
<feature type="region of interest" description="Disordered" evidence="1">
    <location>
        <begin position="46"/>
        <end position="81"/>
    </location>
</feature>
<dbReference type="RefSeq" id="WP_309560412.1">
    <property type="nucleotide sequence ID" value="NZ_JAVJIU010000001.1"/>
</dbReference>
<gene>
    <name evidence="2" type="ORF">RE431_02680</name>
</gene>
<proteinExistence type="predicted"/>
<dbReference type="Proteomes" id="UP001257234">
    <property type="component" value="Unassembled WGS sequence"/>
</dbReference>
<comment type="caution">
    <text evidence="2">The sequence shown here is derived from an EMBL/GenBank/DDBJ whole genome shotgun (WGS) entry which is preliminary data.</text>
</comment>
<keyword evidence="3" id="KW-1185">Reference proteome</keyword>
<feature type="compositionally biased region" description="Acidic residues" evidence="1">
    <location>
        <begin position="60"/>
        <end position="81"/>
    </location>
</feature>
<evidence type="ECO:0000256" key="1">
    <source>
        <dbReference type="SAM" id="MobiDB-lite"/>
    </source>
</evidence>
<dbReference type="EMBL" id="JAVJIU010000001">
    <property type="protein sequence ID" value="MDR5589528.1"/>
    <property type="molecule type" value="Genomic_DNA"/>
</dbReference>
<evidence type="ECO:0000313" key="2">
    <source>
        <dbReference type="EMBL" id="MDR5589528.1"/>
    </source>
</evidence>
<organism evidence="2 3">
    <name type="scientific">Christiangramia sediminicola</name>
    <dbReference type="NCBI Taxonomy" id="3073267"/>
    <lineage>
        <taxon>Bacteria</taxon>
        <taxon>Pseudomonadati</taxon>
        <taxon>Bacteroidota</taxon>
        <taxon>Flavobacteriia</taxon>
        <taxon>Flavobacteriales</taxon>
        <taxon>Flavobacteriaceae</taxon>
        <taxon>Christiangramia</taxon>
    </lineage>
</organism>
<evidence type="ECO:0000313" key="3">
    <source>
        <dbReference type="Proteomes" id="UP001257234"/>
    </source>
</evidence>
<feature type="compositionally biased region" description="Basic and acidic residues" evidence="1">
    <location>
        <begin position="46"/>
        <end position="59"/>
    </location>
</feature>
<reference evidence="3" key="1">
    <citation type="submission" date="2023-07" db="EMBL/GenBank/DDBJ databases">
        <title>Christiangramia sp. SM2212., a novel bacterium of the family Flavobacteriaceae isolated from the sea sediment.</title>
        <authorList>
            <person name="Wang J."/>
            <person name="Zhang X."/>
        </authorList>
    </citation>
    <scope>NUCLEOTIDE SEQUENCE [LARGE SCALE GENOMIC DNA]</scope>
    <source>
        <strain evidence="3">SM2212</strain>
    </source>
</reference>